<dbReference type="SUPFAM" id="SSF47923">
    <property type="entry name" value="Ypt/Rab-GAP domain of gyp1p"/>
    <property type="match status" value="2"/>
</dbReference>
<protein>
    <recommendedName>
        <fullName evidence="3">Rab-GAP TBC domain-containing protein</fullName>
    </recommendedName>
</protein>
<reference evidence="4 5" key="1">
    <citation type="submission" date="2024-01" db="EMBL/GenBank/DDBJ databases">
        <title>The genomes of 5 underutilized Papilionoideae crops provide insights into root nodulation and disease resistanc.</title>
        <authorList>
            <person name="Jiang F."/>
        </authorList>
    </citation>
    <scope>NUCLEOTIDE SEQUENCE [LARGE SCALE GENOMIC DNA]</scope>
    <source>
        <strain evidence="4">DUOXIRENSHENG_FW03</strain>
        <tissue evidence="4">Leaves</tissue>
    </source>
</reference>
<dbReference type="Gene3D" id="1.10.472.80">
    <property type="entry name" value="Ypt/Rab-GAP domain of gyp1p, domain 3"/>
    <property type="match status" value="1"/>
</dbReference>
<feature type="region of interest" description="Disordered" evidence="1">
    <location>
        <begin position="302"/>
        <end position="329"/>
    </location>
</feature>
<feature type="compositionally biased region" description="Polar residues" evidence="1">
    <location>
        <begin position="652"/>
        <end position="670"/>
    </location>
</feature>
<evidence type="ECO:0000256" key="1">
    <source>
        <dbReference type="SAM" id="MobiDB-lite"/>
    </source>
</evidence>
<evidence type="ECO:0000259" key="3">
    <source>
        <dbReference type="PROSITE" id="PS50086"/>
    </source>
</evidence>
<keyword evidence="2" id="KW-1133">Transmembrane helix</keyword>
<dbReference type="AlphaFoldDB" id="A0AAN9SRB9"/>
<dbReference type="Proteomes" id="UP001386955">
    <property type="component" value="Unassembled WGS sequence"/>
</dbReference>
<feature type="transmembrane region" description="Helical" evidence="2">
    <location>
        <begin position="46"/>
        <end position="69"/>
    </location>
</feature>
<evidence type="ECO:0000313" key="5">
    <source>
        <dbReference type="Proteomes" id="UP001386955"/>
    </source>
</evidence>
<feature type="compositionally biased region" description="Polar residues" evidence="1">
    <location>
        <begin position="302"/>
        <end position="313"/>
    </location>
</feature>
<dbReference type="PANTHER" id="PTHR22957:SF456">
    <property type="entry name" value="YPT_RAB-GAP DOMAIN OF GYP1P SUPERFAMILY PROTEIN"/>
    <property type="match status" value="1"/>
</dbReference>
<feature type="region of interest" description="Disordered" evidence="1">
    <location>
        <begin position="637"/>
        <end position="676"/>
    </location>
</feature>
<dbReference type="FunFam" id="1.10.8.270:FF:000021">
    <property type="entry name" value="Ypt/Rab-GAP domain of gyp1p superfamily protein"/>
    <property type="match status" value="1"/>
</dbReference>
<dbReference type="PANTHER" id="PTHR22957">
    <property type="entry name" value="TBC1 DOMAIN FAMILY MEMBER GTPASE-ACTIVATING PROTEIN"/>
    <property type="match status" value="1"/>
</dbReference>
<dbReference type="GO" id="GO:0005096">
    <property type="term" value="F:GTPase activator activity"/>
    <property type="evidence" value="ECO:0007669"/>
    <property type="project" value="TreeGrafter"/>
</dbReference>
<dbReference type="SMART" id="SM00164">
    <property type="entry name" value="TBC"/>
    <property type="match status" value="1"/>
</dbReference>
<evidence type="ECO:0000256" key="2">
    <source>
        <dbReference type="SAM" id="Phobius"/>
    </source>
</evidence>
<keyword evidence="5" id="KW-1185">Reference proteome</keyword>
<comment type="caution">
    <text evidence="4">The sequence shown here is derived from an EMBL/GenBank/DDBJ whole genome shotgun (WGS) entry which is preliminary data.</text>
</comment>
<dbReference type="Pfam" id="PF00566">
    <property type="entry name" value="RabGAP-TBC"/>
    <property type="match status" value="1"/>
</dbReference>
<dbReference type="Gene3D" id="1.10.8.270">
    <property type="entry name" value="putative rabgap domain of human tbc1 domain family member 14 like domains"/>
    <property type="match status" value="1"/>
</dbReference>
<keyword evidence="2" id="KW-0472">Membrane</keyword>
<feature type="domain" description="Rab-GAP TBC" evidence="3">
    <location>
        <begin position="170"/>
        <end position="610"/>
    </location>
</feature>
<dbReference type="InterPro" id="IPR035969">
    <property type="entry name" value="Rab-GAP_TBC_sf"/>
</dbReference>
<organism evidence="4 5">
    <name type="scientific">Psophocarpus tetragonolobus</name>
    <name type="common">Winged bean</name>
    <name type="synonym">Dolichos tetragonolobus</name>
    <dbReference type="NCBI Taxonomy" id="3891"/>
    <lineage>
        <taxon>Eukaryota</taxon>
        <taxon>Viridiplantae</taxon>
        <taxon>Streptophyta</taxon>
        <taxon>Embryophyta</taxon>
        <taxon>Tracheophyta</taxon>
        <taxon>Spermatophyta</taxon>
        <taxon>Magnoliopsida</taxon>
        <taxon>eudicotyledons</taxon>
        <taxon>Gunneridae</taxon>
        <taxon>Pentapetalae</taxon>
        <taxon>rosids</taxon>
        <taxon>fabids</taxon>
        <taxon>Fabales</taxon>
        <taxon>Fabaceae</taxon>
        <taxon>Papilionoideae</taxon>
        <taxon>50 kb inversion clade</taxon>
        <taxon>NPAAA clade</taxon>
        <taxon>indigoferoid/millettioid clade</taxon>
        <taxon>Phaseoleae</taxon>
        <taxon>Psophocarpus</taxon>
    </lineage>
</organism>
<gene>
    <name evidence="4" type="ORF">VNO78_14351</name>
</gene>
<sequence>MSEGVWHLCEAEKRSKDDAHARRRVSSTLNLNELLHRLQSLLFDPFISLSISSFAFGVSFIIPYLFAYFSHPPLLLQNQVELGVNVSQESVMYCCEEDNKWNCGKVAAVNLRRVSSIVRDIGDPCLSHSPVKVVVTVKRMLKPDKWQTMSDSEGKVFGFRKALKLIVLGGVDPSIRPAVWEFLLGCYTLSSTAEYRRRLRAARREHYSDLIKQCQTMHSSIGTGSLAYVVGSKVMDMRTSSKDGRKFQDNIEESTYNDNDIKVGKFYDRSINCREGANANHRESSNNGVGLVSLRVSTDNAACNSSGQQNSISPKLGRGEGESDSVTDSCFDFPPLSVTNLFEQSGKNKKSGTEHRDKLPAPDQSRFEDDSMHSFRINNNVELVIELNSQQSLASLHPMDSEIGIASPDAEEPELLSENQVYEAEMVNQLKISDVPQPAMIRSSISQVWPVSDERVSEWLWTLHRIVVDVVRTDSHLEFYEDTRNLARMSDILAVYAWVDPATGYCQGMSDLLSPFVVIFEDNADAFWCFEMLLRRMRENFQMEGPTRVMKQLQELWHILELLDKEMFAHLSKIGAESLHFAFRMLLVLFRRELSFNEALSMWEMMWAADFDESLANDLEENCLEALELHLPRDSSNDMREEIADSDDGSVKSGSQSNHNENDYTTTSPQPDHERADHPVYDIKLKSLSSHTFCGLARNIWSRNRRVQLRSISSTRKGNNELAIFCVAAILVLNRQKIIRQTHSFDDMIKIFNDKMLKINVKRCITTAIKLRKKYFNKVIKKMNYDVEKWD</sequence>
<name>A0AAN9SRB9_PSOTE</name>
<dbReference type="InterPro" id="IPR000195">
    <property type="entry name" value="Rab-GAP-TBC_dom"/>
</dbReference>
<keyword evidence="2" id="KW-0812">Transmembrane</keyword>
<evidence type="ECO:0000313" key="4">
    <source>
        <dbReference type="EMBL" id="KAK7402243.1"/>
    </source>
</evidence>
<proteinExistence type="predicted"/>
<feature type="compositionally biased region" description="Basic and acidic residues" evidence="1">
    <location>
        <begin position="351"/>
        <end position="369"/>
    </location>
</feature>
<dbReference type="EMBL" id="JAYMYS010000003">
    <property type="protein sequence ID" value="KAK7402243.1"/>
    <property type="molecule type" value="Genomic_DNA"/>
</dbReference>
<accession>A0AAN9SRB9</accession>
<dbReference type="PROSITE" id="PS50086">
    <property type="entry name" value="TBC_RABGAP"/>
    <property type="match status" value="1"/>
</dbReference>
<feature type="region of interest" description="Disordered" evidence="1">
    <location>
        <begin position="345"/>
        <end position="369"/>
    </location>
</feature>